<dbReference type="Proteomes" id="UP000593579">
    <property type="component" value="Unassembled WGS sequence"/>
</dbReference>
<organism evidence="1 2">
    <name type="scientific">Gossypium gossypioides</name>
    <name type="common">Mexican cotton</name>
    <name type="synonym">Selera gossypioides</name>
    <dbReference type="NCBI Taxonomy" id="34282"/>
    <lineage>
        <taxon>Eukaryota</taxon>
        <taxon>Viridiplantae</taxon>
        <taxon>Streptophyta</taxon>
        <taxon>Embryophyta</taxon>
        <taxon>Tracheophyta</taxon>
        <taxon>Spermatophyta</taxon>
        <taxon>Magnoliopsida</taxon>
        <taxon>eudicotyledons</taxon>
        <taxon>Gunneridae</taxon>
        <taxon>Pentapetalae</taxon>
        <taxon>rosids</taxon>
        <taxon>malvids</taxon>
        <taxon>Malvales</taxon>
        <taxon>Malvaceae</taxon>
        <taxon>Malvoideae</taxon>
        <taxon>Gossypium</taxon>
    </lineage>
</organism>
<dbReference type="EMBL" id="JABEZY010000012">
    <property type="protein sequence ID" value="MBA0750517.1"/>
    <property type="molecule type" value="Genomic_DNA"/>
</dbReference>
<name>A0A7J9CPU9_GOSGO</name>
<proteinExistence type="predicted"/>
<dbReference type="AlphaFoldDB" id="A0A7J9CPU9"/>
<gene>
    <name evidence="1" type="ORF">Gogos_001928</name>
</gene>
<protein>
    <submittedName>
        <fullName evidence="1">Uncharacterized protein</fullName>
    </submittedName>
</protein>
<dbReference type="OrthoDB" id="10378105at2759"/>
<comment type="caution">
    <text evidence="1">The sequence shown here is derived from an EMBL/GenBank/DDBJ whole genome shotgun (WGS) entry which is preliminary data.</text>
</comment>
<sequence length="70" mass="8699">MNEEKNRKRLPRKIFKEMRMIMRQHSSRKILYQRGPSYEAQPDMHLRRVGAPIKDMAREKEKHQWKWGIH</sequence>
<evidence type="ECO:0000313" key="2">
    <source>
        <dbReference type="Proteomes" id="UP000593579"/>
    </source>
</evidence>
<keyword evidence="2" id="KW-1185">Reference proteome</keyword>
<reference evidence="1 2" key="1">
    <citation type="journal article" date="2019" name="Genome Biol. Evol.">
        <title>Insights into the evolution of the New World diploid cottons (Gossypium, subgenus Houzingenia) based on genome sequencing.</title>
        <authorList>
            <person name="Grover C.E."/>
            <person name="Arick M.A. 2nd"/>
            <person name="Thrash A."/>
            <person name="Conover J.L."/>
            <person name="Sanders W.S."/>
            <person name="Peterson D.G."/>
            <person name="Frelichowski J.E."/>
            <person name="Scheffler J.A."/>
            <person name="Scheffler B.E."/>
            <person name="Wendel J.F."/>
        </authorList>
    </citation>
    <scope>NUCLEOTIDE SEQUENCE [LARGE SCALE GENOMIC DNA]</scope>
    <source>
        <strain evidence="1">5</strain>
        <tissue evidence="1">Leaf</tissue>
    </source>
</reference>
<feature type="non-terminal residue" evidence="1">
    <location>
        <position position="70"/>
    </location>
</feature>
<evidence type="ECO:0000313" key="1">
    <source>
        <dbReference type="EMBL" id="MBA0750517.1"/>
    </source>
</evidence>
<accession>A0A7J9CPU9</accession>